<keyword evidence="4 7" id="KW-0812">Transmembrane</keyword>
<evidence type="ECO:0000256" key="3">
    <source>
        <dbReference type="ARBA" id="ARBA00022519"/>
    </source>
</evidence>
<name>A0ABQ3FX34_9BURK</name>
<dbReference type="PIRSF" id="PIRSF006066">
    <property type="entry name" value="HI0050"/>
    <property type="match status" value="1"/>
</dbReference>
<feature type="transmembrane region" description="Helical" evidence="7">
    <location>
        <begin position="170"/>
        <end position="192"/>
    </location>
</feature>
<feature type="domain" description="TRAP C4-dicarboxylate transport system permease DctM subunit" evidence="8">
    <location>
        <begin position="9"/>
        <end position="415"/>
    </location>
</feature>
<comment type="subcellular location">
    <subcellularLocation>
        <location evidence="1 7">Cell inner membrane</location>
        <topology evidence="1 7">Multi-pass membrane protein</topology>
    </subcellularLocation>
</comment>
<comment type="function">
    <text evidence="7">Part of the tripartite ATP-independent periplasmic (TRAP) transport system.</text>
</comment>
<dbReference type="EMBL" id="BMYK01000002">
    <property type="protein sequence ID" value="GHC71437.1"/>
    <property type="molecule type" value="Genomic_DNA"/>
</dbReference>
<keyword evidence="6 7" id="KW-0472">Membrane</keyword>
<evidence type="ECO:0000256" key="1">
    <source>
        <dbReference type="ARBA" id="ARBA00004429"/>
    </source>
</evidence>
<organism evidence="9 10">
    <name type="scientific">Pseudorhodoferax aquiterrae</name>
    <dbReference type="NCBI Taxonomy" id="747304"/>
    <lineage>
        <taxon>Bacteria</taxon>
        <taxon>Pseudomonadati</taxon>
        <taxon>Pseudomonadota</taxon>
        <taxon>Betaproteobacteria</taxon>
        <taxon>Burkholderiales</taxon>
        <taxon>Comamonadaceae</taxon>
    </lineage>
</organism>
<evidence type="ECO:0000259" key="8">
    <source>
        <dbReference type="Pfam" id="PF06808"/>
    </source>
</evidence>
<dbReference type="PANTHER" id="PTHR33362:SF4">
    <property type="entry name" value="2,3-DIKETO-L-GULONATE TRAP TRANSPORTER LARGE PERMEASE PROTEIN YIAN"/>
    <property type="match status" value="1"/>
</dbReference>
<evidence type="ECO:0000256" key="7">
    <source>
        <dbReference type="RuleBase" id="RU369079"/>
    </source>
</evidence>
<keyword evidence="7" id="KW-0813">Transport</keyword>
<feature type="transmembrane region" description="Helical" evidence="7">
    <location>
        <begin position="212"/>
        <end position="234"/>
    </location>
</feature>
<feature type="transmembrane region" description="Helical" evidence="7">
    <location>
        <begin position="95"/>
        <end position="125"/>
    </location>
</feature>
<feature type="transmembrane region" description="Helical" evidence="7">
    <location>
        <begin position="240"/>
        <end position="259"/>
    </location>
</feature>
<feature type="transmembrane region" description="Helical" evidence="7">
    <location>
        <begin position="137"/>
        <end position="164"/>
    </location>
</feature>
<comment type="caution">
    <text evidence="9">The sequence shown here is derived from an EMBL/GenBank/DDBJ whole genome shotgun (WGS) entry which is preliminary data.</text>
</comment>
<dbReference type="NCBIfam" id="TIGR00786">
    <property type="entry name" value="dctM"/>
    <property type="match status" value="1"/>
</dbReference>
<keyword evidence="10" id="KW-1185">Reference proteome</keyword>
<comment type="subunit">
    <text evidence="7">The complex comprises the extracytoplasmic solute receptor protein and the two transmembrane proteins.</text>
</comment>
<feature type="transmembrane region" description="Helical" evidence="7">
    <location>
        <begin position="271"/>
        <end position="293"/>
    </location>
</feature>
<protein>
    <recommendedName>
        <fullName evidence="7">TRAP transporter large permease protein</fullName>
    </recommendedName>
</protein>
<dbReference type="Pfam" id="PF06808">
    <property type="entry name" value="DctM"/>
    <property type="match status" value="1"/>
</dbReference>
<feature type="transmembrane region" description="Helical" evidence="7">
    <location>
        <begin position="355"/>
        <end position="378"/>
    </location>
</feature>
<evidence type="ECO:0000313" key="9">
    <source>
        <dbReference type="EMBL" id="GHC71437.1"/>
    </source>
</evidence>
<keyword evidence="5 7" id="KW-1133">Transmembrane helix</keyword>
<evidence type="ECO:0000256" key="4">
    <source>
        <dbReference type="ARBA" id="ARBA00022692"/>
    </source>
</evidence>
<feature type="transmembrane region" description="Helical" evidence="7">
    <location>
        <begin position="313"/>
        <end position="343"/>
    </location>
</feature>
<feature type="transmembrane region" description="Helical" evidence="7">
    <location>
        <begin position="398"/>
        <end position="421"/>
    </location>
</feature>
<evidence type="ECO:0000256" key="6">
    <source>
        <dbReference type="ARBA" id="ARBA00023136"/>
    </source>
</evidence>
<proteinExistence type="inferred from homology"/>
<accession>A0ABQ3FX34</accession>
<feature type="transmembrane region" description="Helical" evidence="7">
    <location>
        <begin position="54"/>
        <end position="75"/>
    </location>
</feature>
<dbReference type="InterPro" id="IPR010656">
    <property type="entry name" value="DctM"/>
</dbReference>
<feature type="transmembrane region" description="Helical" evidence="7">
    <location>
        <begin position="6"/>
        <end position="33"/>
    </location>
</feature>
<evidence type="ECO:0000313" key="10">
    <source>
        <dbReference type="Proteomes" id="UP000626210"/>
    </source>
</evidence>
<dbReference type="Proteomes" id="UP000626210">
    <property type="component" value="Unassembled WGS sequence"/>
</dbReference>
<evidence type="ECO:0000256" key="2">
    <source>
        <dbReference type="ARBA" id="ARBA00022475"/>
    </source>
</evidence>
<comment type="similarity">
    <text evidence="7">Belongs to the TRAP transporter large permease family.</text>
</comment>
<gene>
    <name evidence="9" type="ORF">GCM10007320_06440</name>
</gene>
<keyword evidence="2" id="KW-1003">Cell membrane</keyword>
<dbReference type="PANTHER" id="PTHR33362">
    <property type="entry name" value="SIALIC ACID TRAP TRANSPORTER PERMEASE PROTEIN SIAT-RELATED"/>
    <property type="match status" value="1"/>
</dbReference>
<dbReference type="InterPro" id="IPR004681">
    <property type="entry name" value="TRAP_DctM"/>
</dbReference>
<keyword evidence="3 7" id="KW-0997">Cell inner membrane</keyword>
<reference evidence="10" key="1">
    <citation type="journal article" date="2019" name="Int. J. Syst. Evol. Microbiol.">
        <title>The Global Catalogue of Microorganisms (GCM) 10K type strain sequencing project: providing services to taxonomists for standard genome sequencing and annotation.</title>
        <authorList>
            <consortium name="The Broad Institute Genomics Platform"/>
            <consortium name="The Broad Institute Genome Sequencing Center for Infectious Disease"/>
            <person name="Wu L."/>
            <person name="Ma J."/>
        </authorList>
    </citation>
    <scope>NUCLEOTIDE SEQUENCE [LARGE SCALE GENOMIC DNA]</scope>
    <source>
        <strain evidence="10">KCTC 23314</strain>
    </source>
</reference>
<evidence type="ECO:0000256" key="5">
    <source>
        <dbReference type="ARBA" id="ARBA00022989"/>
    </source>
</evidence>
<dbReference type="RefSeq" id="WP_189685589.1">
    <property type="nucleotide sequence ID" value="NZ_BMYK01000002.1"/>
</dbReference>
<sequence>MTIAVFTFSLLGAMLLGLPIAFALLVCGAALMVAQGQIDTTILSQKLIEGADSFPLLAIPFFMLAGELMNAGGISKRIVNVALAWVGHLRGGLGFVAIFASVMMAAISGSAAADAAAIGALLIPMMRRAGYDVPRSAGLIAAGGVIAPVIPPSIGLIVFGVIANVSIGKLFLAGIFPGILMGLSLLVAWQWVARRDKVAVLPRQSMAQRGRAAVDGIWALLMPLGIIGGLKFGIFTPTEAGVVACVYAFILGAFVYRELPLRQLYPLLVSAAKSTAVVVFLIAAALVSAWLITTSEVPQQVSAMLQPFMFNKIVLMFVIMVIVVIVGTALDFAPTLMILTPVLMPVIKEAGIDPVYFGVLFIMNNAIGLITPPVGIVLNVMCGVAKISMGELMKGLWPFLWAELIVLFLLVLFPDLVLVPLRWLS</sequence>